<evidence type="ECO:0000313" key="4">
    <source>
        <dbReference type="Proteomes" id="UP000026961"/>
    </source>
</evidence>
<feature type="region of interest" description="Disordered" evidence="2">
    <location>
        <begin position="382"/>
        <end position="404"/>
    </location>
</feature>
<evidence type="ECO:0000313" key="3">
    <source>
        <dbReference type="EnsemblPlants" id="OGLUM07G01390.4"/>
    </source>
</evidence>
<keyword evidence="1" id="KW-0175">Coiled coil</keyword>
<keyword evidence="4" id="KW-1185">Reference proteome</keyword>
<sequence>MQIVHATKSLVLSIYNGNIHEPNRSVVRRFEWYADGANDFLRSVEFGGTPCYYLFFDPLVGHVLAGETLEYKLVQGNSFNQFGVRAAVITKNILMSEVIASAVVGEAVSRISTFLIDNHNRKSSEEDGLERLEMAHIKMEAALEVSSRWPLAMDSSLMRWRKKLKRASDECSHVMDRCKRRAMEDDETEKISRCSFPKRIALATRSFLSPFAADKNVDSLNSTSTIQRFERFADGAGEFLKFMEFGRIGSINYMLVDPLTGHLLAGKALQYESSHGNQYYLISKPMSFAERGQEAGVLLRYNNHERPEENFVLGILLRLTASTNVTGIVARCLDSLLPSFKPVAEAAKQELTQVHHRAFYFFPFVDSTDPYWSIHHSETHRARPNPACCHGQSRSSDMVEPSTTGTTFPEQVIKLFVQRHVSARPSSSGHGDGERRRFSEDSGPPPLLQVTAIFAPHASPQEELPSGAESAAVVAIDGKEEQAVRTNIGLREVDEFLLPGAIDRLCHDVRDTVDGSSSAAAHEVFWRSGHGVAYLCVEKMGTEMARCRPTQWRATHGRHRGRQPWPPPPAGRSAMRQAARGPAPAAQGGPGMAFPCSILCHYCLHVAPHIRYERVRRRCGDGGGALGGRGALVRGLLKMEEIVSSAITQETVNRIISGLIDRCERKSSAQDHLERLEMAQIKLEFALETSNKWQITSGPLLRWQKKLKRATEECDDTLRKCRQHIQEEDEVEQQVRNSSFPRRIAHATKTLVSSIFHSNSDELGRSSVQRFEWFADGANDFLRSVEFGGTPRRYLFFDPLIGHLISGETLEYKSIQGNKQHWFWVRPNNSAERGIEAKLFFACNDGSAPEDNFYLDIILQLSESTNIVGTTIKCLQLFTPYFESTAETVRKELIQLPTQDFSRVSHSHSYGWENIHSIATEWFRPNPLCCKHHGQKVCGSGNLHKVELTDISLEPIIEVSLLCQVSPPGFREQGTIVEGKSSLKEFPHLNVILVYTPHGSSEDLFPAVDSTVIEVINGNEQHCLHTNVPLEQMEEIMLPRAVDCFRQNAKATAYQMLWKSKHGGAFLQAVKATMNMRSTRRTIRGARKTKMLRRHDRRTHNHRHEVADFLSLWAVHAPVRLQGSLLDWIRKEKKMQRKMQKKSSKVNKLIGDLVSPWMGWVVDMPSQHKTNSSIVQNEFQSISKALRIEYLEKYKRYEGKTCHRFHGWGNQQSIMMSEVVASAVVGEAVSRVSTFFINKHKRKVSEEDGMERLEMAHIRMEAALEMSGKWPPVTDASLLRWRKKLKRASDECSQVMNRCKRRAMEDDEMEQQIRRCSFPRRIAHATRSFSSSFSADQNVDSLITTSTIQRFERFADGAGEFLRFLQFGSIGSINYMLVYPLTGPLLAGKALQFENPPGRSGYCLSARPLRFAERGVVACVFLQYKNHERPEENFLLGILIRVTASTNVVGIMARCSEKLTSNFKPVTEAVRQELAQFHQRGYYCFPFVASTDPEYSRIHQSRTHRARPNPACCEEHEHHGRRRSSDMVEPLGAFPEPVIKLVVQRHVSGTGQKRTSSSSCSCSCGHANMGCSGPPLLQVTAVFAPHASPEELPSGAESVAVVAIYGGSSAHEVFWRSGHGVAYLCVEKMGTEMARCRPTQWRV</sequence>
<dbReference type="SMART" id="SM01157">
    <property type="entry name" value="DUF1719"/>
    <property type="match status" value="4"/>
</dbReference>
<accession>A0A0E0AFC2</accession>
<name>A0A0E0AFC2_9ORYZ</name>
<reference evidence="3" key="1">
    <citation type="submission" date="2015-04" db="UniProtKB">
        <authorList>
            <consortium name="EnsemblPlants"/>
        </authorList>
    </citation>
    <scope>IDENTIFICATION</scope>
</reference>
<dbReference type="PANTHER" id="PTHR33377:SF74">
    <property type="entry name" value="OS07G0121000 PROTEIN"/>
    <property type="match status" value="1"/>
</dbReference>
<dbReference type="eggNOG" id="ENOG502R51T">
    <property type="taxonomic scope" value="Eukaryota"/>
</dbReference>
<dbReference type="InterPro" id="IPR013181">
    <property type="entry name" value="DUF1719"/>
</dbReference>
<reference evidence="3" key="2">
    <citation type="submission" date="2018-05" db="EMBL/GenBank/DDBJ databases">
        <title>OgluRS3 (Oryza glumaepatula Reference Sequence Version 3).</title>
        <authorList>
            <person name="Zhang J."/>
            <person name="Kudrna D."/>
            <person name="Lee S."/>
            <person name="Talag J."/>
            <person name="Welchert J."/>
            <person name="Wing R.A."/>
        </authorList>
    </citation>
    <scope>NUCLEOTIDE SEQUENCE [LARGE SCALE GENOMIC DNA]</scope>
</reference>
<feature type="region of interest" description="Disordered" evidence="2">
    <location>
        <begin position="422"/>
        <end position="444"/>
    </location>
</feature>
<dbReference type="Gramene" id="OGLUM07G01390.4">
    <property type="protein sequence ID" value="OGLUM07G01390.4"/>
    <property type="gene ID" value="OGLUM07G01390"/>
</dbReference>
<dbReference type="PANTHER" id="PTHR33377">
    <property type="entry name" value="OS10G0134700 PROTEIN-RELATED"/>
    <property type="match status" value="1"/>
</dbReference>
<feature type="compositionally biased region" description="Basic and acidic residues" evidence="2">
    <location>
        <begin position="431"/>
        <end position="440"/>
    </location>
</feature>
<dbReference type="Pfam" id="PF08224">
    <property type="entry name" value="DUF1719"/>
    <property type="match status" value="4"/>
</dbReference>
<proteinExistence type="predicted"/>
<feature type="compositionally biased region" description="Polar residues" evidence="2">
    <location>
        <begin position="392"/>
        <end position="404"/>
    </location>
</feature>
<dbReference type="Proteomes" id="UP000026961">
    <property type="component" value="Chromosome 7"/>
</dbReference>
<dbReference type="EnsemblPlants" id="OGLUM07G01390.4">
    <property type="protein sequence ID" value="OGLUM07G01390.4"/>
    <property type="gene ID" value="OGLUM07G01390"/>
</dbReference>
<protein>
    <submittedName>
        <fullName evidence="3">Uncharacterized protein</fullName>
    </submittedName>
</protein>
<feature type="compositionally biased region" description="Low complexity" evidence="2">
    <location>
        <begin position="574"/>
        <end position="586"/>
    </location>
</feature>
<evidence type="ECO:0000256" key="2">
    <source>
        <dbReference type="SAM" id="MobiDB-lite"/>
    </source>
</evidence>
<organism evidence="3">
    <name type="scientific">Oryza glumipatula</name>
    <dbReference type="NCBI Taxonomy" id="40148"/>
    <lineage>
        <taxon>Eukaryota</taxon>
        <taxon>Viridiplantae</taxon>
        <taxon>Streptophyta</taxon>
        <taxon>Embryophyta</taxon>
        <taxon>Tracheophyta</taxon>
        <taxon>Spermatophyta</taxon>
        <taxon>Magnoliopsida</taxon>
        <taxon>Liliopsida</taxon>
        <taxon>Poales</taxon>
        <taxon>Poaceae</taxon>
        <taxon>BOP clade</taxon>
        <taxon>Oryzoideae</taxon>
        <taxon>Oryzeae</taxon>
        <taxon>Oryzinae</taxon>
        <taxon>Oryza</taxon>
    </lineage>
</organism>
<evidence type="ECO:0000256" key="1">
    <source>
        <dbReference type="SAM" id="Coils"/>
    </source>
</evidence>
<feature type="coiled-coil region" evidence="1">
    <location>
        <begin position="700"/>
        <end position="727"/>
    </location>
</feature>
<feature type="region of interest" description="Disordered" evidence="2">
    <location>
        <begin position="552"/>
        <end position="586"/>
    </location>
</feature>